<proteinExistence type="predicted"/>
<evidence type="ECO:0000313" key="2">
    <source>
        <dbReference type="EMBL" id="BDT62585.1"/>
    </source>
</evidence>
<dbReference type="EMBL" id="LC738876">
    <property type="protein sequence ID" value="BDT62585.1"/>
    <property type="molecule type" value="Genomic_DNA"/>
</dbReference>
<feature type="region of interest" description="Disordered" evidence="1">
    <location>
        <begin position="838"/>
        <end position="857"/>
    </location>
</feature>
<protein>
    <submittedName>
        <fullName evidence="2">Uncharacterized protein</fullName>
    </submittedName>
</protein>
<accession>A0A9C7EYQ3</accession>
<sequence length="918" mass="109995">MSSVNTITFKSTISSIKTRNDIPKKICNILKYSDRFTKKAPYWERQELKNFNKIDIHIQIIDRLYYIDTYKFKEDNIDKILYIFIGRLKPSHQHHVRGNPLYILLKAIENKNLCDFNAKEIYGLHGSIHITAIPSTLLNMMTYLCGSSKSYSFFWPHYRNINNIWKSMVEDDGIQVVSPFESTFKSLVSTIRVLDDIRKIRFIPYFLDKLIIKVLPWEYNNMWDLSNININPDTVDRIYYIHYNKVDKNQWSYQCLARLRSGCYLDRYQRSLYIKFQAHQDQQQQHQFFFGFLYITACAQTFLSIIRHSEKLLYNRYDDIYKFMIKDGSIQKSNSITFKNLTSMKINRRSLDDDYNELGHILKYQNKFIKHIAPWEKYKFEDDINNININALTVDRIYRYYTSPCNQHYQLWLRLRPSYHTRHRYPLYIKLEANRCPSKYDSTMKMMEGSIYIVINAQFYFNIFYSGGDNNNPDNNFIYQLIETDKFQVEKPQVKKKHTFHSLVSSITTADDISKNIGGLRYVLRHQKRLIKKTSPWEREELWDLDNISITAKTVDRVYYISRKKQETEKHYEFLARIVPGHHHRCEMPLYVKLDARCDRVDPFYCNDEIKLEGSIYVTASPQIFLSMINQSNNPYESNRYNPHRIWESMKEKDNIQISNSFLSSTFKSLVPEILKPSDNVGLVHTLPHQHNFTKKTSPWEDMNHIIGDLENISIRPEMVDRVYYSKCRYQCPKRNKMDPEYNNKENKQWIRYHLLARLIPHYHYLKNGQPLYVQMRIESCHDLKKKMRVESCHDLKKKMRGIVYVTIYPQIFLNSITDRCIDLDLIRKSMRDDGIQIDQPLRKRKKEEKEEEEENYSRKRKVLKLGTLCQDKLITNPVLIKDQNQNILENMFCGYLPKTVADEIRDKVYKRAKIDYL</sequence>
<organism evidence="2">
    <name type="scientific">Metapenaeus ensis majanivirus</name>
    <dbReference type="NCBI Taxonomy" id="2984279"/>
    <lineage>
        <taxon>Viruses</taxon>
        <taxon>Viruses incertae sedis</taxon>
        <taxon>Naldaviricetes</taxon>
        <taxon>Nimaviridae</taxon>
    </lineage>
</organism>
<name>A0A9C7EYQ3_9VIRU</name>
<evidence type="ECO:0000256" key="1">
    <source>
        <dbReference type="SAM" id="MobiDB-lite"/>
    </source>
</evidence>
<reference evidence="2" key="1">
    <citation type="submission" date="2022-10" db="EMBL/GenBank/DDBJ databases">
        <title>Genome sequences of endogenous nimaviruses in decapod crustaceans.</title>
        <authorList>
            <person name="Kawato S."/>
            <person name="Nozaki R."/>
            <person name="Kondo H."/>
            <person name="Hirono I."/>
        </authorList>
    </citation>
    <scope>NUCLEOTIDE SEQUENCE</scope>
    <source>
        <strain evidence="2">Mikawa-1</strain>
    </source>
</reference>